<evidence type="ECO:0000256" key="1">
    <source>
        <dbReference type="ARBA" id="ARBA00022737"/>
    </source>
</evidence>
<dbReference type="SMART" id="SM00698">
    <property type="entry name" value="MORN"/>
    <property type="match status" value="2"/>
</dbReference>
<accession>L1IIN1</accession>
<keyword evidence="6" id="KW-1185">Reference proteome</keyword>
<feature type="compositionally biased region" description="Low complexity" evidence="2">
    <location>
        <begin position="605"/>
        <end position="621"/>
    </location>
</feature>
<reference evidence="6" key="2">
    <citation type="submission" date="2012-11" db="EMBL/GenBank/DDBJ databases">
        <authorList>
            <person name="Kuo A."/>
            <person name="Curtis B.A."/>
            <person name="Tanifuji G."/>
            <person name="Burki F."/>
            <person name="Gruber A."/>
            <person name="Irimia M."/>
            <person name="Maruyama S."/>
            <person name="Arias M.C."/>
            <person name="Ball S.G."/>
            <person name="Gile G.H."/>
            <person name="Hirakawa Y."/>
            <person name="Hopkins J.F."/>
            <person name="Rensing S.A."/>
            <person name="Schmutz J."/>
            <person name="Symeonidi A."/>
            <person name="Elias M."/>
            <person name="Eveleigh R.J."/>
            <person name="Herman E.K."/>
            <person name="Klute M.J."/>
            <person name="Nakayama T."/>
            <person name="Obornik M."/>
            <person name="Reyes-Prieto A."/>
            <person name="Armbrust E.V."/>
            <person name="Aves S.J."/>
            <person name="Beiko R.G."/>
            <person name="Coutinho P."/>
            <person name="Dacks J.B."/>
            <person name="Durnford D.G."/>
            <person name="Fast N.M."/>
            <person name="Green B.R."/>
            <person name="Grisdale C."/>
            <person name="Hempe F."/>
            <person name="Henrissat B."/>
            <person name="Hoppner M.P."/>
            <person name="Ishida K.-I."/>
            <person name="Kim E."/>
            <person name="Koreny L."/>
            <person name="Kroth P.G."/>
            <person name="Liu Y."/>
            <person name="Malik S.-B."/>
            <person name="Maier U.G."/>
            <person name="McRose D."/>
            <person name="Mock T."/>
            <person name="Neilson J.A."/>
            <person name="Onodera N.T."/>
            <person name="Poole A.M."/>
            <person name="Pritham E.J."/>
            <person name="Richards T.A."/>
            <person name="Rocap G."/>
            <person name="Roy S.W."/>
            <person name="Sarai C."/>
            <person name="Schaack S."/>
            <person name="Shirato S."/>
            <person name="Slamovits C.H."/>
            <person name="Spencer D.F."/>
            <person name="Suzuki S."/>
            <person name="Worden A.Z."/>
            <person name="Zauner S."/>
            <person name="Barry K."/>
            <person name="Bell C."/>
            <person name="Bharti A.K."/>
            <person name="Crow J.A."/>
            <person name="Grimwood J."/>
            <person name="Kramer R."/>
            <person name="Lindquist E."/>
            <person name="Lucas S."/>
            <person name="Salamov A."/>
            <person name="McFadden G.I."/>
            <person name="Lane C.E."/>
            <person name="Keeling P.J."/>
            <person name="Gray M.W."/>
            <person name="Grigoriev I.V."/>
            <person name="Archibald J.M."/>
        </authorList>
    </citation>
    <scope>NUCLEOTIDE SEQUENCE</scope>
    <source>
        <strain evidence="6">CCMP2712</strain>
    </source>
</reference>
<dbReference type="Proteomes" id="UP000011087">
    <property type="component" value="Unassembled WGS sequence"/>
</dbReference>
<keyword evidence="1" id="KW-0677">Repeat</keyword>
<keyword evidence="3" id="KW-0732">Signal</keyword>
<protein>
    <submittedName>
        <fullName evidence="4 5">Uncharacterized protein</fullName>
    </submittedName>
</protein>
<dbReference type="KEGG" id="gtt:GUITHDRAFT_165826"/>
<feature type="signal peptide" evidence="3">
    <location>
        <begin position="1"/>
        <end position="25"/>
    </location>
</feature>
<dbReference type="RefSeq" id="XP_005823071.1">
    <property type="nucleotide sequence ID" value="XM_005823014.1"/>
</dbReference>
<feature type="compositionally biased region" description="Basic residues" evidence="2">
    <location>
        <begin position="351"/>
        <end position="373"/>
    </location>
</feature>
<evidence type="ECO:0000313" key="6">
    <source>
        <dbReference type="Proteomes" id="UP000011087"/>
    </source>
</evidence>
<evidence type="ECO:0000313" key="4">
    <source>
        <dbReference type="EMBL" id="EKX36091.1"/>
    </source>
</evidence>
<organism evidence="4">
    <name type="scientific">Guillardia theta (strain CCMP2712)</name>
    <name type="common">Cryptophyte</name>
    <dbReference type="NCBI Taxonomy" id="905079"/>
    <lineage>
        <taxon>Eukaryota</taxon>
        <taxon>Cryptophyceae</taxon>
        <taxon>Pyrenomonadales</taxon>
        <taxon>Geminigeraceae</taxon>
        <taxon>Guillardia</taxon>
    </lineage>
</organism>
<dbReference type="GeneID" id="17292840"/>
<gene>
    <name evidence="4" type="ORF">GUITHDRAFT_165826</name>
</gene>
<sequence>MGACGLRKLPLRILCILFLLADLSGELYLSVHLLDEKPRPSLVRQQLLLQGLRLTVGLAASLHLNLLEKRIKEASSPQSYSWCTCSVDICEGQLGGKVLWMLQPDGAMHMNNGELFKMDEDKLPGKESNVLFPGFLMSNRSVDELIRAKHGEIKQLKFQIKKMKEPKKIEKKKRKDNAKMKDMSESDIDEQQEIEVVQLVYKYDGKTDIGDEVLEFARRPFEVETLQQEIQGLTMAKCLPRVYKQEMSKFADKALKYAEAGDKTNALKIADVLTKSTASLYPDEPGEHIPSLIESFLQQQQQQLSASYGPLFSDALRRLQRLERSSEKDVMSDHNSFFKRSKIGKSQSKANKSKKKKSYRWRVKGNRNSRRTRPREGKGGGGGSEGAGKGKRRVDMSEALRSRASSASHRVADGGSEDGAGVWNGEEPQEGEKKIQDGFDVKRFRNGKYSGEFKDGKMHGLGRFIFNNGDVYDGYWECNVMQGSFSRELDERGKYKYADGGRRHGDGVYYSRTGDSYLVKYQNDEEENPIQIPDDTTQEPKTMASATQDAIAHLPHQQADKQTSQRERSRSSTNVSFAPTLSRAQENSSLSGQEKEPIQPTHKYQLQQQQVQDHQQEEAPQIQQIQNLQQNLQQNLPQEQMQEQEDEEPKPHLREEYGHDEEAGHKAKLLICDFDYLPSTPPSTAFFCIFSIPQLADMYADADRQASIEDKLVRGDVTSGSTGGSDRHAELSHVMGCNFEELRILEMADVQYDEYLRNPGNPFPADVELSPKDSVVHLEISIVRLFCSNQQIKSMQESHLRKLIHFLDNKRSFSLDTSTRYLRHLKFVAVEQQVVQAKEEGEAKEIRSLQLQQQAHMKLLWSQASLRTHGRPSVKHPSSRLAQEAVQPQNAEEMKWVVAKRAGLSFYLKTLLVSKYDRCILLENLRADEREVEVQVPKSAILSQRVICLRSEQAGLQRKSIPFTSLKELKEDEEKLTKLTIRLAGWKKDKEIYFENTSSKKEFVDAVMTSWKPERNDLDSMILTDSDPNGSFITAVSFHPPTQTSMQHIMAHVQKTGKPPWEFDGKGHPKPFDKKMFVGAVPIKMRSAETRSNSAIPENARSPSLGNYQLTYMKNEPKLLKSFYGVTEQDLVEDDDVTVHDGTMSIARSATIASSRKHDASRTILPHSPTLASRELEQGGDASLNKSYSFAPWEHIVAYRMMKKIEADRQLKTDEVNKAVEGKFAERLLLQSVNKKLADEREKKEKRSRFYHQKVIKHGVIPTKAVLAEIAQEMKYYDEKERYDRLMVIQGYESDVQIAFPVGMPLSFDEVKDFVAMNKTAKIKNYFSLAGAQEEEHHVPVKQATARTASMQDKQHVLELLEDGNKVLLMFNAEREFFTGRLVKFWYLDMIGKRVGTGGKFDQAHRWKFIYNEEVIYMQQKGPGMTIQFHGLSSRLSFHVEQTLSSMYFMQDGKHVASASHEGPKWVISRVEELEVSAVFFHAAAVVALDFASSKKKMIPFL</sequence>
<reference evidence="5" key="3">
    <citation type="submission" date="2016-03" db="UniProtKB">
        <authorList>
            <consortium name="EnsemblProtists"/>
        </authorList>
    </citation>
    <scope>IDENTIFICATION</scope>
</reference>
<feature type="compositionally biased region" description="Basic and acidic residues" evidence="2">
    <location>
        <begin position="430"/>
        <end position="439"/>
    </location>
</feature>
<dbReference type="Pfam" id="PF02493">
    <property type="entry name" value="MORN"/>
    <property type="match status" value="2"/>
</dbReference>
<dbReference type="OrthoDB" id="523418at2759"/>
<feature type="region of interest" description="Disordered" evidence="2">
    <location>
        <begin position="324"/>
        <end position="439"/>
    </location>
</feature>
<evidence type="ECO:0000256" key="3">
    <source>
        <dbReference type="SAM" id="SignalP"/>
    </source>
</evidence>
<dbReference type="PaxDb" id="55529-EKX36091"/>
<proteinExistence type="predicted"/>
<feature type="region of interest" description="Disordered" evidence="2">
    <location>
        <begin position="523"/>
        <end position="621"/>
    </location>
</feature>
<feature type="compositionally biased region" description="Polar residues" evidence="2">
    <location>
        <begin position="574"/>
        <end position="592"/>
    </location>
</feature>
<name>L1IIN1_GUITC</name>
<evidence type="ECO:0000313" key="5">
    <source>
        <dbReference type="EnsemblProtists" id="EKX36091"/>
    </source>
</evidence>
<dbReference type="SUPFAM" id="SSF82185">
    <property type="entry name" value="Histone H3 K4-specific methyltransferase SET7/9 N-terminal domain"/>
    <property type="match status" value="1"/>
</dbReference>
<dbReference type="Gene3D" id="2.20.110.10">
    <property type="entry name" value="Histone H3 K4-specific methyltransferase SET7/9 N-terminal domain"/>
    <property type="match status" value="1"/>
</dbReference>
<feature type="chain" id="PRO_5008770113" evidence="3">
    <location>
        <begin position="26"/>
        <end position="1502"/>
    </location>
</feature>
<evidence type="ECO:0000256" key="2">
    <source>
        <dbReference type="SAM" id="MobiDB-lite"/>
    </source>
</evidence>
<dbReference type="EMBL" id="JH993079">
    <property type="protein sequence ID" value="EKX36091.1"/>
    <property type="molecule type" value="Genomic_DNA"/>
</dbReference>
<dbReference type="HOGENOM" id="CLU_248641_0_0_1"/>
<dbReference type="EnsemblProtists" id="EKX36091">
    <property type="protein sequence ID" value="EKX36091"/>
    <property type="gene ID" value="GUITHDRAFT_165826"/>
</dbReference>
<reference evidence="4 6" key="1">
    <citation type="journal article" date="2012" name="Nature">
        <title>Algal genomes reveal evolutionary mosaicism and the fate of nucleomorphs.</title>
        <authorList>
            <consortium name="DOE Joint Genome Institute"/>
            <person name="Curtis B.A."/>
            <person name="Tanifuji G."/>
            <person name="Burki F."/>
            <person name="Gruber A."/>
            <person name="Irimia M."/>
            <person name="Maruyama S."/>
            <person name="Arias M.C."/>
            <person name="Ball S.G."/>
            <person name="Gile G.H."/>
            <person name="Hirakawa Y."/>
            <person name="Hopkins J.F."/>
            <person name="Kuo A."/>
            <person name="Rensing S.A."/>
            <person name="Schmutz J."/>
            <person name="Symeonidi A."/>
            <person name="Elias M."/>
            <person name="Eveleigh R.J."/>
            <person name="Herman E.K."/>
            <person name="Klute M.J."/>
            <person name="Nakayama T."/>
            <person name="Obornik M."/>
            <person name="Reyes-Prieto A."/>
            <person name="Armbrust E.V."/>
            <person name="Aves S.J."/>
            <person name="Beiko R.G."/>
            <person name="Coutinho P."/>
            <person name="Dacks J.B."/>
            <person name="Durnford D.G."/>
            <person name="Fast N.M."/>
            <person name="Green B.R."/>
            <person name="Grisdale C.J."/>
            <person name="Hempel F."/>
            <person name="Henrissat B."/>
            <person name="Hoppner M.P."/>
            <person name="Ishida K."/>
            <person name="Kim E."/>
            <person name="Koreny L."/>
            <person name="Kroth P.G."/>
            <person name="Liu Y."/>
            <person name="Malik S.B."/>
            <person name="Maier U.G."/>
            <person name="McRose D."/>
            <person name="Mock T."/>
            <person name="Neilson J.A."/>
            <person name="Onodera N.T."/>
            <person name="Poole A.M."/>
            <person name="Pritham E.J."/>
            <person name="Richards T.A."/>
            <person name="Rocap G."/>
            <person name="Roy S.W."/>
            <person name="Sarai C."/>
            <person name="Schaack S."/>
            <person name="Shirato S."/>
            <person name="Slamovits C.H."/>
            <person name="Spencer D.F."/>
            <person name="Suzuki S."/>
            <person name="Worden A.Z."/>
            <person name="Zauner S."/>
            <person name="Barry K."/>
            <person name="Bell C."/>
            <person name="Bharti A.K."/>
            <person name="Crow J.A."/>
            <person name="Grimwood J."/>
            <person name="Kramer R."/>
            <person name="Lindquist E."/>
            <person name="Lucas S."/>
            <person name="Salamov A."/>
            <person name="McFadden G.I."/>
            <person name="Lane C.E."/>
            <person name="Keeling P.J."/>
            <person name="Gray M.W."/>
            <person name="Grigoriev I.V."/>
            <person name="Archibald J.M."/>
        </authorList>
    </citation>
    <scope>NUCLEOTIDE SEQUENCE</scope>
    <source>
        <strain evidence="4 6">CCMP2712</strain>
    </source>
</reference>
<dbReference type="InterPro" id="IPR003409">
    <property type="entry name" value="MORN"/>
</dbReference>